<dbReference type="OrthoDB" id="903667at2759"/>
<dbReference type="Proteomes" id="UP000594638">
    <property type="component" value="Unassembled WGS sequence"/>
</dbReference>
<keyword evidence="3" id="KW-1185">Reference proteome</keyword>
<feature type="region of interest" description="Disordered" evidence="1">
    <location>
        <begin position="74"/>
        <end position="109"/>
    </location>
</feature>
<dbReference type="Gramene" id="OE9A110169T1">
    <property type="protein sequence ID" value="OE9A110169C1"/>
    <property type="gene ID" value="OE9A110169"/>
</dbReference>
<evidence type="ECO:0000313" key="3">
    <source>
        <dbReference type="Proteomes" id="UP000594638"/>
    </source>
</evidence>
<dbReference type="AlphaFoldDB" id="A0A8S0SCM1"/>
<sequence length="139" mass="15168">MSAKSDISLENGLPLSNDNCTMDVGKKQVNHLNAVEDGFNVIMHVKQNKTESSCSDSSSGILPVNHSQWETLERASSFNNHSGSGSSSHSTGFHHRMKEPVTASSESGISTEIDHKAIIKERDRNSVKAPLMIKSRISF</sequence>
<comment type="caution">
    <text evidence="2">The sequence shown here is derived from an EMBL/GenBank/DDBJ whole genome shotgun (WGS) entry which is preliminary data.</text>
</comment>
<accession>A0A8S0SCM1</accession>
<gene>
    <name evidence="2" type="ORF">OLEA9_A110169</name>
</gene>
<organism evidence="2 3">
    <name type="scientific">Olea europaea subsp. europaea</name>
    <dbReference type="NCBI Taxonomy" id="158383"/>
    <lineage>
        <taxon>Eukaryota</taxon>
        <taxon>Viridiplantae</taxon>
        <taxon>Streptophyta</taxon>
        <taxon>Embryophyta</taxon>
        <taxon>Tracheophyta</taxon>
        <taxon>Spermatophyta</taxon>
        <taxon>Magnoliopsida</taxon>
        <taxon>eudicotyledons</taxon>
        <taxon>Gunneridae</taxon>
        <taxon>Pentapetalae</taxon>
        <taxon>asterids</taxon>
        <taxon>lamiids</taxon>
        <taxon>Lamiales</taxon>
        <taxon>Oleaceae</taxon>
        <taxon>Oleeae</taxon>
        <taxon>Olea</taxon>
    </lineage>
</organism>
<dbReference type="EMBL" id="CACTIH010004095">
    <property type="protein sequence ID" value="CAA2989398.1"/>
    <property type="molecule type" value="Genomic_DNA"/>
</dbReference>
<evidence type="ECO:0000313" key="2">
    <source>
        <dbReference type="EMBL" id="CAA2989398.1"/>
    </source>
</evidence>
<feature type="compositionally biased region" description="Low complexity" evidence="1">
    <location>
        <begin position="76"/>
        <end position="91"/>
    </location>
</feature>
<name>A0A8S0SCM1_OLEEU</name>
<proteinExistence type="predicted"/>
<protein>
    <submittedName>
        <fullName evidence="2">Uncharacterized protein</fullName>
    </submittedName>
</protein>
<evidence type="ECO:0000256" key="1">
    <source>
        <dbReference type="SAM" id="MobiDB-lite"/>
    </source>
</evidence>
<reference evidence="2 3" key="1">
    <citation type="submission" date="2019-12" db="EMBL/GenBank/DDBJ databases">
        <authorList>
            <person name="Alioto T."/>
            <person name="Alioto T."/>
            <person name="Gomez Garrido J."/>
        </authorList>
    </citation>
    <scope>NUCLEOTIDE SEQUENCE [LARGE SCALE GENOMIC DNA]</scope>
</reference>